<reference evidence="8" key="1">
    <citation type="submission" date="2019-10" db="EMBL/GenBank/DDBJ databases">
        <authorList>
            <consortium name="DOE Joint Genome Institute"/>
            <person name="Kuo A."/>
            <person name="Miyauchi S."/>
            <person name="Kiss E."/>
            <person name="Drula E."/>
            <person name="Kohler A."/>
            <person name="Sanchez-Garcia M."/>
            <person name="Andreopoulos B."/>
            <person name="Barry K.W."/>
            <person name="Bonito G."/>
            <person name="Buee M."/>
            <person name="Carver A."/>
            <person name="Chen C."/>
            <person name="Cichocki N."/>
            <person name="Clum A."/>
            <person name="Culley D."/>
            <person name="Crous P.W."/>
            <person name="Fauchery L."/>
            <person name="Girlanda M."/>
            <person name="Hayes R."/>
            <person name="Keri Z."/>
            <person name="LaButti K."/>
            <person name="Lipzen A."/>
            <person name="Lombard V."/>
            <person name="Magnuson J."/>
            <person name="Maillard F."/>
            <person name="Morin E."/>
            <person name="Murat C."/>
            <person name="Nolan M."/>
            <person name="Ohm R."/>
            <person name="Pangilinan J."/>
            <person name="Pereira M."/>
            <person name="Perotto S."/>
            <person name="Peter M."/>
            <person name="Riley R."/>
            <person name="Sitrit Y."/>
            <person name="Stielow B."/>
            <person name="Szollosi G."/>
            <person name="Zifcakova L."/>
            <person name="Stursova M."/>
            <person name="Spatafora J.W."/>
            <person name="Tedersoo L."/>
            <person name="Vaario L.-M."/>
            <person name="Yamada A."/>
            <person name="Yan M."/>
            <person name="Wang P."/>
            <person name="Xu J."/>
            <person name="Bruns T."/>
            <person name="Baldrian P."/>
            <person name="Vilgalys R."/>
            <person name="Henrissat B."/>
            <person name="Grigoriev I.V."/>
            <person name="Hibbett D."/>
            <person name="Nagy L.G."/>
            <person name="Martin F.M."/>
        </authorList>
    </citation>
    <scope>NUCLEOTIDE SEQUENCE</scope>
    <source>
        <strain evidence="8">BED1</strain>
    </source>
</reference>
<dbReference type="SUPFAM" id="SSF48264">
    <property type="entry name" value="Cytochrome P450"/>
    <property type="match status" value="1"/>
</dbReference>
<keyword evidence="6" id="KW-0408">Iron</keyword>
<protein>
    <submittedName>
        <fullName evidence="8">Cytochrome P450</fullName>
    </submittedName>
</protein>
<dbReference type="InterPro" id="IPR050364">
    <property type="entry name" value="Cytochrome_P450_fung"/>
</dbReference>
<keyword evidence="7" id="KW-0503">Monooxygenase</keyword>
<evidence type="ECO:0000256" key="3">
    <source>
        <dbReference type="ARBA" id="ARBA00022617"/>
    </source>
</evidence>
<evidence type="ECO:0000256" key="2">
    <source>
        <dbReference type="ARBA" id="ARBA00010617"/>
    </source>
</evidence>
<dbReference type="EMBL" id="WHUW01000084">
    <property type="protein sequence ID" value="KAF8426846.1"/>
    <property type="molecule type" value="Genomic_DNA"/>
</dbReference>
<keyword evidence="3" id="KW-0349">Heme</keyword>
<organism evidence="8 9">
    <name type="scientific">Boletus edulis BED1</name>
    <dbReference type="NCBI Taxonomy" id="1328754"/>
    <lineage>
        <taxon>Eukaryota</taxon>
        <taxon>Fungi</taxon>
        <taxon>Dikarya</taxon>
        <taxon>Basidiomycota</taxon>
        <taxon>Agaricomycotina</taxon>
        <taxon>Agaricomycetes</taxon>
        <taxon>Agaricomycetidae</taxon>
        <taxon>Boletales</taxon>
        <taxon>Boletineae</taxon>
        <taxon>Boletaceae</taxon>
        <taxon>Boletoideae</taxon>
        <taxon>Boletus</taxon>
    </lineage>
</organism>
<dbReference type="GO" id="GO:0016705">
    <property type="term" value="F:oxidoreductase activity, acting on paired donors, with incorporation or reduction of molecular oxygen"/>
    <property type="evidence" value="ECO:0007669"/>
    <property type="project" value="InterPro"/>
</dbReference>
<keyword evidence="9" id="KW-1185">Reference proteome</keyword>
<dbReference type="AlphaFoldDB" id="A0AAD4G7T6"/>
<dbReference type="GO" id="GO:0005506">
    <property type="term" value="F:iron ion binding"/>
    <property type="evidence" value="ECO:0007669"/>
    <property type="project" value="InterPro"/>
</dbReference>
<evidence type="ECO:0000256" key="6">
    <source>
        <dbReference type="ARBA" id="ARBA00023004"/>
    </source>
</evidence>
<sequence length="176" mass="20008">MSTSSPWAGACALALVGILALVFVRRTVVCPLPPGPPGLPLVGNVVGIDTEAPWLTYTEWAKTYGDLVYTQLLGKHIVIINSEKVAKDLLERRSKSYSDRPLLIWDGLQLGLLPYGDRWRLHRRSFHQAFRADSVARFAPLQQQKSFQLLRHLLEEPNQFSEHIFDIDRHERGLRV</sequence>
<dbReference type="PANTHER" id="PTHR46300">
    <property type="entry name" value="P450, PUTATIVE (EUROFUNG)-RELATED-RELATED"/>
    <property type="match status" value="1"/>
</dbReference>
<dbReference type="Pfam" id="PF00067">
    <property type="entry name" value="p450"/>
    <property type="match status" value="1"/>
</dbReference>
<comment type="similarity">
    <text evidence="2">Belongs to the cytochrome P450 family.</text>
</comment>
<name>A0AAD4G7T6_BOLED</name>
<evidence type="ECO:0000313" key="9">
    <source>
        <dbReference type="Proteomes" id="UP001194468"/>
    </source>
</evidence>
<reference evidence="8" key="2">
    <citation type="journal article" date="2020" name="Nat. Commun.">
        <title>Large-scale genome sequencing of mycorrhizal fungi provides insights into the early evolution of symbiotic traits.</title>
        <authorList>
            <person name="Miyauchi S."/>
            <person name="Kiss E."/>
            <person name="Kuo A."/>
            <person name="Drula E."/>
            <person name="Kohler A."/>
            <person name="Sanchez-Garcia M."/>
            <person name="Morin E."/>
            <person name="Andreopoulos B."/>
            <person name="Barry K.W."/>
            <person name="Bonito G."/>
            <person name="Buee M."/>
            <person name="Carver A."/>
            <person name="Chen C."/>
            <person name="Cichocki N."/>
            <person name="Clum A."/>
            <person name="Culley D."/>
            <person name="Crous P.W."/>
            <person name="Fauchery L."/>
            <person name="Girlanda M."/>
            <person name="Hayes R.D."/>
            <person name="Keri Z."/>
            <person name="LaButti K."/>
            <person name="Lipzen A."/>
            <person name="Lombard V."/>
            <person name="Magnuson J."/>
            <person name="Maillard F."/>
            <person name="Murat C."/>
            <person name="Nolan M."/>
            <person name="Ohm R.A."/>
            <person name="Pangilinan J."/>
            <person name="Pereira M.F."/>
            <person name="Perotto S."/>
            <person name="Peter M."/>
            <person name="Pfister S."/>
            <person name="Riley R."/>
            <person name="Sitrit Y."/>
            <person name="Stielow J.B."/>
            <person name="Szollosi G."/>
            <person name="Zifcakova L."/>
            <person name="Stursova M."/>
            <person name="Spatafora J.W."/>
            <person name="Tedersoo L."/>
            <person name="Vaario L.M."/>
            <person name="Yamada A."/>
            <person name="Yan M."/>
            <person name="Wang P."/>
            <person name="Xu J."/>
            <person name="Bruns T."/>
            <person name="Baldrian P."/>
            <person name="Vilgalys R."/>
            <person name="Dunand C."/>
            <person name="Henrissat B."/>
            <person name="Grigoriev I.V."/>
            <person name="Hibbett D."/>
            <person name="Nagy L.G."/>
            <person name="Martin F.M."/>
        </authorList>
    </citation>
    <scope>NUCLEOTIDE SEQUENCE</scope>
    <source>
        <strain evidence="8">BED1</strain>
    </source>
</reference>
<evidence type="ECO:0000256" key="1">
    <source>
        <dbReference type="ARBA" id="ARBA00001971"/>
    </source>
</evidence>
<dbReference type="Gene3D" id="1.10.630.10">
    <property type="entry name" value="Cytochrome P450"/>
    <property type="match status" value="1"/>
</dbReference>
<accession>A0AAD4G7T6</accession>
<evidence type="ECO:0000313" key="8">
    <source>
        <dbReference type="EMBL" id="KAF8426846.1"/>
    </source>
</evidence>
<dbReference type="Proteomes" id="UP001194468">
    <property type="component" value="Unassembled WGS sequence"/>
</dbReference>
<keyword evidence="5" id="KW-0560">Oxidoreductase</keyword>
<dbReference type="GO" id="GO:0020037">
    <property type="term" value="F:heme binding"/>
    <property type="evidence" value="ECO:0007669"/>
    <property type="project" value="InterPro"/>
</dbReference>
<evidence type="ECO:0000256" key="5">
    <source>
        <dbReference type="ARBA" id="ARBA00023002"/>
    </source>
</evidence>
<comment type="caution">
    <text evidence="8">The sequence shown here is derived from an EMBL/GenBank/DDBJ whole genome shotgun (WGS) entry which is preliminary data.</text>
</comment>
<evidence type="ECO:0000256" key="7">
    <source>
        <dbReference type="ARBA" id="ARBA00023033"/>
    </source>
</evidence>
<evidence type="ECO:0000256" key="4">
    <source>
        <dbReference type="ARBA" id="ARBA00022723"/>
    </source>
</evidence>
<dbReference type="InterPro" id="IPR036396">
    <property type="entry name" value="Cyt_P450_sf"/>
</dbReference>
<dbReference type="InterPro" id="IPR001128">
    <property type="entry name" value="Cyt_P450"/>
</dbReference>
<gene>
    <name evidence="8" type="ORF">L210DRAFT_3565522</name>
</gene>
<comment type="cofactor">
    <cofactor evidence="1">
        <name>heme</name>
        <dbReference type="ChEBI" id="CHEBI:30413"/>
    </cofactor>
</comment>
<dbReference type="PANTHER" id="PTHR46300:SF7">
    <property type="entry name" value="P450, PUTATIVE (EUROFUNG)-RELATED"/>
    <property type="match status" value="1"/>
</dbReference>
<dbReference type="GO" id="GO:0004497">
    <property type="term" value="F:monooxygenase activity"/>
    <property type="evidence" value="ECO:0007669"/>
    <property type="project" value="UniProtKB-KW"/>
</dbReference>
<keyword evidence="4" id="KW-0479">Metal-binding</keyword>
<proteinExistence type="inferred from homology"/>